<keyword evidence="2" id="KW-1185">Reference proteome</keyword>
<evidence type="ECO:0000313" key="2">
    <source>
        <dbReference type="Proteomes" id="UP001501102"/>
    </source>
</evidence>
<organism evidence="1 2">
    <name type="scientific">Streptomyces thioluteus</name>
    <dbReference type="NCBI Taxonomy" id="66431"/>
    <lineage>
        <taxon>Bacteria</taxon>
        <taxon>Bacillati</taxon>
        <taxon>Actinomycetota</taxon>
        <taxon>Actinomycetes</taxon>
        <taxon>Kitasatosporales</taxon>
        <taxon>Streptomycetaceae</taxon>
        <taxon>Streptomyces</taxon>
    </lineage>
</organism>
<accession>A0ABN3WDV9</accession>
<evidence type="ECO:0000313" key="1">
    <source>
        <dbReference type="EMBL" id="GAA2909974.1"/>
    </source>
</evidence>
<name>A0ABN3WDV9_STRTU</name>
<sequence>MNTGPGCRSAWVQISMDTMSRTTKVATQCGEGTAAIDHWGYNIGGSSRKYIYIREGDKDTKTCGTQARP</sequence>
<comment type="caution">
    <text evidence="1">The sequence shown here is derived from an EMBL/GenBank/DDBJ whole genome shotgun (WGS) entry which is preliminary data.</text>
</comment>
<dbReference type="Proteomes" id="UP001501102">
    <property type="component" value="Unassembled WGS sequence"/>
</dbReference>
<reference evidence="1 2" key="1">
    <citation type="journal article" date="2019" name="Int. J. Syst. Evol. Microbiol.">
        <title>The Global Catalogue of Microorganisms (GCM) 10K type strain sequencing project: providing services to taxonomists for standard genome sequencing and annotation.</title>
        <authorList>
            <consortium name="The Broad Institute Genomics Platform"/>
            <consortium name="The Broad Institute Genome Sequencing Center for Infectious Disease"/>
            <person name="Wu L."/>
            <person name="Ma J."/>
        </authorList>
    </citation>
    <scope>NUCLEOTIDE SEQUENCE [LARGE SCALE GENOMIC DNA]</scope>
    <source>
        <strain evidence="1 2">JCM 4087</strain>
    </source>
</reference>
<gene>
    <name evidence="1" type="ORF">GCM10020221_02400</name>
</gene>
<dbReference type="EMBL" id="BAAAXZ010000009">
    <property type="protein sequence ID" value="GAA2909974.1"/>
    <property type="molecule type" value="Genomic_DNA"/>
</dbReference>
<proteinExistence type="predicted"/>
<protein>
    <submittedName>
        <fullName evidence="1">Uncharacterized protein</fullName>
    </submittedName>
</protein>